<sequence length="85" mass="9810">MTQKHFLEGQVYSVPLIQPDLRREETIHQIADALQYLETISADIFTRVSLNVEKNRNHLQAVTDRIKLAQARIDKIKGSRKAIKV</sequence>
<comment type="subcellular location">
    <subcellularLocation>
        <location evidence="1">Early endosome membrane</location>
    </subcellularLocation>
    <subcellularLocation>
        <location evidence="2">Recycling endosome membrane</location>
    </subcellularLocation>
</comment>
<evidence type="ECO:0000256" key="2">
    <source>
        <dbReference type="ARBA" id="ARBA00004565"/>
    </source>
</evidence>
<dbReference type="PANTHER" id="PTHR23331:SF5">
    <property type="entry name" value="WAS PROTEIN FAMILY HOMOLOG 2-RELATED"/>
    <property type="match status" value="1"/>
</dbReference>
<organism evidence="9 10">
    <name type="scientific">Polypterus senegalus</name>
    <name type="common">Senegal bichir</name>
    <dbReference type="NCBI Taxonomy" id="55291"/>
    <lineage>
        <taxon>Eukaryota</taxon>
        <taxon>Metazoa</taxon>
        <taxon>Chordata</taxon>
        <taxon>Craniata</taxon>
        <taxon>Vertebrata</taxon>
        <taxon>Euteleostomi</taxon>
        <taxon>Actinopterygii</taxon>
        <taxon>Polypteriformes</taxon>
        <taxon>Polypteridae</taxon>
        <taxon>Polypterus</taxon>
    </lineage>
</organism>
<keyword evidence="4" id="KW-0813">Transport</keyword>
<evidence type="ECO:0000313" key="9">
    <source>
        <dbReference type="EMBL" id="KAG2459892.1"/>
    </source>
</evidence>
<protein>
    <submittedName>
        <fullName evidence="9">WASH1 protein</fullName>
    </submittedName>
</protein>
<keyword evidence="7" id="KW-0009">Actin-binding</keyword>
<dbReference type="Pfam" id="PF11945">
    <property type="entry name" value="WASH_WAHD"/>
    <property type="match status" value="1"/>
</dbReference>
<dbReference type="PANTHER" id="PTHR23331">
    <property type="entry name" value="CXYORF1"/>
    <property type="match status" value="1"/>
</dbReference>
<dbReference type="GO" id="GO:0055038">
    <property type="term" value="C:recycling endosome membrane"/>
    <property type="evidence" value="ECO:0007669"/>
    <property type="project" value="UniProtKB-SubCell"/>
</dbReference>
<dbReference type="GO" id="GO:0034314">
    <property type="term" value="P:Arp2/3 complex-mediated actin nucleation"/>
    <property type="evidence" value="ECO:0007669"/>
    <property type="project" value="InterPro"/>
</dbReference>
<evidence type="ECO:0000256" key="3">
    <source>
        <dbReference type="ARBA" id="ARBA00005602"/>
    </source>
</evidence>
<feature type="non-terminal residue" evidence="9">
    <location>
        <position position="1"/>
    </location>
</feature>
<evidence type="ECO:0000256" key="1">
    <source>
        <dbReference type="ARBA" id="ARBA00004146"/>
    </source>
</evidence>
<keyword evidence="10" id="KW-1185">Reference proteome</keyword>
<dbReference type="GO" id="GO:0003779">
    <property type="term" value="F:actin binding"/>
    <property type="evidence" value="ECO:0007669"/>
    <property type="project" value="UniProtKB-KW"/>
</dbReference>
<evidence type="ECO:0000256" key="6">
    <source>
        <dbReference type="ARBA" id="ARBA00023136"/>
    </source>
</evidence>
<dbReference type="Proteomes" id="UP000886611">
    <property type="component" value="Unassembled WGS sequence"/>
</dbReference>
<dbReference type="EMBL" id="JAATIS010005064">
    <property type="protein sequence ID" value="KAG2459892.1"/>
    <property type="molecule type" value="Genomic_DNA"/>
</dbReference>
<dbReference type="InterPro" id="IPR028290">
    <property type="entry name" value="WASH1"/>
</dbReference>
<gene>
    <name evidence="9" type="primary">Washc1_0</name>
    <name evidence="9" type="ORF">GTO96_0021179</name>
</gene>
<dbReference type="GO" id="GO:0032456">
    <property type="term" value="P:endocytic recycling"/>
    <property type="evidence" value="ECO:0007669"/>
    <property type="project" value="TreeGrafter"/>
</dbReference>
<proteinExistence type="inferred from homology"/>
<accession>A0A8X7X0V5</accession>
<keyword evidence="5" id="KW-0967">Endosome</keyword>
<dbReference type="InterPro" id="IPR021854">
    <property type="entry name" value="WASH1_WAHD"/>
</dbReference>
<keyword evidence="6" id="KW-0472">Membrane</keyword>
<evidence type="ECO:0000313" key="10">
    <source>
        <dbReference type="Proteomes" id="UP000886611"/>
    </source>
</evidence>
<dbReference type="GO" id="GO:0043015">
    <property type="term" value="F:gamma-tubulin binding"/>
    <property type="evidence" value="ECO:0007669"/>
    <property type="project" value="TreeGrafter"/>
</dbReference>
<dbReference type="GO" id="GO:0042147">
    <property type="term" value="P:retrograde transport, endosome to Golgi"/>
    <property type="evidence" value="ECO:0007669"/>
    <property type="project" value="TreeGrafter"/>
</dbReference>
<name>A0A8X7X0V5_POLSE</name>
<dbReference type="GO" id="GO:0005829">
    <property type="term" value="C:cytosol"/>
    <property type="evidence" value="ECO:0007669"/>
    <property type="project" value="GOC"/>
</dbReference>
<feature type="domain" description="WASH1 WAHD" evidence="8">
    <location>
        <begin position="10"/>
        <end position="85"/>
    </location>
</feature>
<comment type="similarity">
    <text evidence="3">Belongs to the WASH1 family.</text>
</comment>
<evidence type="ECO:0000256" key="7">
    <source>
        <dbReference type="ARBA" id="ARBA00023203"/>
    </source>
</evidence>
<evidence type="ECO:0000259" key="8">
    <source>
        <dbReference type="Pfam" id="PF11945"/>
    </source>
</evidence>
<evidence type="ECO:0000256" key="4">
    <source>
        <dbReference type="ARBA" id="ARBA00022448"/>
    </source>
</evidence>
<comment type="caution">
    <text evidence="9">The sequence shown here is derived from an EMBL/GenBank/DDBJ whole genome shotgun (WGS) entry which is preliminary data.</text>
</comment>
<dbReference type="AlphaFoldDB" id="A0A8X7X0V5"/>
<dbReference type="GO" id="GO:0006887">
    <property type="term" value="P:exocytosis"/>
    <property type="evidence" value="ECO:0007669"/>
    <property type="project" value="TreeGrafter"/>
</dbReference>
<feature type="non-terminal residue" evidence="9">
    <location>
        <position position="85"/>
    </location>
</feature>
<dbReference type="GO" id="GO:0043014">
    <property type="term" value="F:alpha-tubulin binding"/>
    <property type="evidence" value="ECO:0007669"/>
    <property type="project" value="InterPro"/>
</dbReference>
<evidence type="ECO:0000256" key="5">
    <source>
        <dbReference type="ARBA" id="ARBA00022753"/>
    </source>
</evidence>
<reference evidence="9 10" key="1">
    <citation type="journal article" date="2021" name="Cell">
        <title>Tracing the genetic footprints of vertebrate landing in non-teleost ray-finned fishes.</title>
        <authorList>
            <person name="Bi X."/>
            <person name="Wang K."/>
            <person name="Yang L."/>
            <person name="Pan H."/>
            <person name="Jiang H."/>
            <person name="Wei Q."/>
            <person name="Fang M."/>
            <person name="Yu H."/>
            <person name="Zhu C."/>
            <person name="Cai Y."/>
            <person name="He Y."/>
            <person name="Gan X."/>
            <person name="Zeng H."/>
            <person name="Yu D."/>
            <person name="Zhu Y."/>
            <person name="Jiang H."/>
            <person name="Qiu Q."/>
            <person name="Yang H."/>
            <person name="Zhang Y.E."/>
            <person name="Wang W."/>
            <person name="Zhu M."/>
            <person name="He S."/>
            <person name="Zhang G."/>
        </authorList>
    </citation>
    <scope>NUCLEOTIDE SEQUENCE [LARGE SCALE GENOMIC DNA]</scope>
    <source>
        <strain evidence="9">Bchr_013</strain>
    </source>
</reference>
<dbReference type="GO" id="GO:0071203">
    <property type="term" value="C:WASH complex"/>
    <property type="evidence" value="ECO:0007669"/>
    <property type="project" value="InterPro"/>
</dbReference>
<dbReference type="GO" id="GO:0031901">
    <property type="term" value="C:early endosome membrane"/>
    <property type="evidence" value="ECO:0007669"/>
    <property type="project" value="UniProtKB-SubCell"/>
</dbReference>